<sequence length="390" mass="41394">MLELAAELLERVRARTPFVAATVTDVAGSAPRQPGSSLVVDAGGAVLGNVSGGCVDAAVHEACQEMLAGDRRPRTVRFGYTDADALGVGLTCGGTIELLLRHHDPGAEPHLGQAFTDAAQDRPVAVATIVRGPDAHLGRAIVVRPDRPHEGTLGDERLDRVAAAHATAALHAGRTGTVELGVADSHCREPMALLVESNAPAPRMLVFGAIDHAAALARLGTFLGYRVTVCDARATFATPDRFPHADEVVVDWPHRYLESQRLDGRTVVCVLTHDPKFDVPLLTAALRLPVAYVGAMGSRRTHQERLARLRAAGLTDHELGRLHSPIGLDLGARTPQETALSIAAEIVAHRHGGTGAPLRTGALPIHRPGVRWRAPFPAVRSQDDRLSSRA</sequence>
<evidence type="ECO:0000259" key="1">
    <source>
        <dbReference type="Pfam" id="PF02625"/>
    </source>
</evidence>
<dbReference type="EMBL" id="JAVREM010000019">
    <property type="protein sequence ID" value="MDT0319959.1"/>
    <property type="molecule type" value="Genomic_DNA"/>
</dbReference>
<dbReference type="RefSeq" id="WP_311599560.1">
    <property type="nucleotide sequence ID" value="NZ_JAVREM010000019.1"/>
</dbReference>
<evidence type="ECO:0000259" key="2">
    <source>
        <dbReference type="Pfam" id="PF13478"/>
    </source>
</evidence>
<name>A0ABU2LQU5_9ACTN</name>
<dbReference type="Gene3D" id="3.40.50.720">
    <property type="entry name" value="NAD(P)-binding Rossmann-like Domain"/>
    <property type="match status" value="1"/>
</dbReference>
<dbReference type="InterPro" id="IPR027051">
    <property type="entry name" value="XdhC_Rossmann_dom"/>
</dbReference>
<dbReference type="InterPro" id="IPR003777">
    <property type="entry name" value="XdhC_CoxI"/>
</dbReference>
<dbReference type="Proteomes" id="UP001183420">
    <property type="component" value="Unassembled WGS sequence"/>
</dbReference>
<dbReference type="Pfam" id="PF13478">
    <property type="entry name" value="XdhC_C"/>
    <property type="match status" value="1"/>
</dbReference>
<dbReference type="PANTHER" id="PTHR30388:SF4">
    <property type="entry name" value="MOLYBDENUM COFACTOR INSERTION CHAPERONE PAOD"/>
    <property type="match status" value="1"/>
</dbReference>
<gene>
    <name evidence="3" type="ORF">RNC47_16595</name>
</gene>
<dbReference type="Pfam" id="PF02625">
    <property type="entry name" value="XdhC_CoxI"/>
    <property type="match status" value="2"/>
</dbReference>
<keyword evidence="4" id="KW-1185">Reference proteome</keyword>
<protein>
    <submittedName>
        <fullName evidence="3">XdhC/CoxI family protein</fullName>
    </submittedName>
</protein>
<dbReference type="PANTHER" id="PTHR30388">
    <property type="entry name" value="ALDEHYDE OXIDOREDUCTASE MOLYBDENUM COFACTOR ASSEMBLY PROTEIN"/>
    <property type="match status" value="1"/>
</dbReference>
<feature type="domain" description="XdhC Rossmann" evidence="2">
    <location>
        <begin position="204"/>
        <end position="346"/>
    </location>
</feature>
<feature type="domain" description="XdhC- CoxI" evidence="1">
    <location>
        <begin position="13"/>
        <end position="79"/>
    </location>
</feature>
<proteinExistence type="predicted"/>
<evidence type="ECO:0000313" key="3">
    <source>
        <dbReference type="EMBL" id="MDT0319959.1"/>
    </source>
</evidence>
<dbReference type="InterPro" id="IPR052698">
    <property type="entry name" value="MoCofactor_Util/Proc"/>
</dbReference>
<feature type="domain" description="XdhC- CoxI" evidence="1">
    <location>
        <begin position="119"/>
        <end position="180"/>
    </location>
</feature>
<organism evidence="3 4">
    <name type="scientific">Streptomyces millisiae</name>
    <dbReference type="NCBI Taxonomy" id="3075542"/>
    <lineage>
        <taxon>Bacteria</taxon>
        <taxon>Bacillati</taxon>
        <taxon>Actinomycetota</taxon>
        <taxon>Actinomycetes</taxon>
        <taxon>Kitasatosporales</taxon>
        <taxon>Streptomycetaceae</taxon>
        <taxon>Streptomyces</taxon>
    </lineage>
</organism>
<reference evidence="4" key="1">
    <citation type="submission" date="2023-07" db="EMBL/GenBank/DDBJ databases">
        <title>30 novel species of actinomycetes from the DSMZ collection.</title>
        <authorList>
            <person name="Nouioui I."/>
        </authorList>
    </citation>
    <scope>NUCLEOTIDE SEQUENCE [LARGE SCALE GENOMIC DNA]</scope>
    <source>
        <strain evidence="4">DSM 44918</strain>
    </source>
</reference>
<comment type="caution">
    <text evidence="3">The sequence shown here is derived from an EMBL/GenBank/DDBJ whole genome shotgun (WGS) entry which is preliminary data.</text>
</comment>
<evidence type="ECO:0000313" key="4">
    <source>
        <dbReference type="Proteomes" id="UP001183420"/>
    </source>
</evidence>
<accession>A0ABU2LQU5</accession>